<dbReference type="GO" id="GO:0005737">
    <property type="term" value="C:cytoplasm"/>
    <property type="evidence" value="ECO:0007669"/>
    <property type="project" value="TreeGrafter"/>
</dbReference>
<evidence type="ECO:0000256" key="1">
    <source>
        <dbReference type="ARBA" id="ARBA00001974"/>
    </source>
</evidence>
<name>A0AA87RAK5_9MICO</name>
<protein>
    <submittedName>
        <fullName evidence="7">Pyridine nucleotide-disulfide oxidoreductase</fullName>
    </submittedName>
</protein>
<accession>A0AA87RAK5</accession>
<dbReference type="RefSeq" id="WP_146792522.1">
    <property type="nucleotide sequence ID" value="NZ_BJUU01000002.1"/>
</dbReference>
<dbReference type="SUPFAM" id="SSF55424">
    <property type="entry name" value="FAD/NAD-linked reductases, dimerisation (C-terminal) domain"/>
    <property type="match status" value="1"/>
</dbReference>
<organism evidence="7 8">
    <name type="scientific">Agrococcus baldri</name>
    <dbReference type="NCBI Taxonomy" id="153730"/>
    <lineage>
        <taxon>Bacteria</taxon>
        <taxon>Bacillati</taxon>
        <taxon>Actinomycetota</taxon>
        <taxon>Actinomycetes</taxon>
        <taxon>Micrococcales</taxon>
        <taxon>Microbacteriaceae</taxon>
        <taxon>Agrococcus</taxon>
    </lineage>
</organism>
<keyword evidence="8" id="KW-1185">Reference proteome</keyword>
<dbReference type="PANTHER" id="PTHR43557">
    <property type="entry name" value="APOPTOSIS-INDUCING FACTOR 1"/>
    <property type="match status" value="1"/>
</dbReference>
<dbReference type="InterPro" id="IPR028202">
    <property type="entry name" value="Reductase_C"/>
</dbReference>
<dbReference type="InterPro" id="IPR036188">
    <property type="entry name" value="FAD/NAD-bd_sf"/>
</dbReference>
<comment type="cofactor">
    <cofactor evidence="1">
        <name>FAD</name>
        <dbReference type="ChEBI" id="CHEBI:57692"/>
    </cofactor>
</comment>
<dbReference type="PRINTS" id="PR00411">
    <property type="entry name" value="PNDRDTASEI"/>
</dbReference>
<dbReference type="EMBL" id="BJUU01000002">
    <property type="protein sequence ID" value="GEK79147.1"/>
    <property type="molecule type" value="Genomic_DNA"/>
</dbReference>
<feature type="domain" description="Reductase C-terminal" evidence="6">
    <location>
        <begin position="323"/>
        <end position="406"/>
    </location>
</feature>
<comment type="caution">
    <text evidence="7">The sequence shown here is derived from an EMBL/GenBank/DDBJ whole genome shotgun (WGS) entry which is preliminary data.</text>
</comment>
<dbReference type="Pfam" id="PF07992">
    <property type="entry name" value="Pyr_redox_2"/>
    <property type="match status" value="1"/>
</dbReference>
<evidence type="ECO:0000259" key="5">
    <source>
        <dbReference type="Pfam" id="PF07992"/>
    </source>
</evidence>
<evidence type="ECO:0000256" key="4">
    <source>
        <dbReference type="ARBA" id="ARBA00023002"/>
    </source>
</evidence>
<dbReference type="InterPro" id="IPR050446">
    <property type="entry name" value="FAD-oxidoreductase/Apoptosis"/>
</dbReference>
<keyword evidence="3" id="KW-0274">FAD</keyword>
<evidence type="ECO:0000313" key="8">
    <source>
        <dbReference type="Proteomes" id="UP000321749"/>
    </source>
</evidence>
<reference evidence="7 8" key="1">
    <citation type="submission" date="2019-07" db="EMBL/GenBank/DDBJ databases">
        <title>Whole genome shotgun sequence of Agrococcus baldri NBRC 103055.</title>
        <authorList>
            <person name="Hosoyama A."/>
            <person name="Uohara A."/>
            <person name="Ohji S."/>
            <person name="Ichikawa N."/>
        </authorList>
    </citation>
    <scope>NUCLEOTIDE SEQUENCE [LARGE SCALE GENOMIC DNA]</scope>
    <source>
        <strain evidence="7 8">NBRC 103055</strain>
    </source>
</reference>
<sequence length="410" mass="43900">MTTQDVVIVGGGLAALHVATNLRAAHFTGSIRVLSAESELPYDRTPLSKAFMRGEVDEVSLQLKPQQFFASENFEWHLGERVTEVDAAAQQVTTSTGSRFAYDQLVWAAGGSPRALSIEGSDLDGVVHVRTLEDAQVLRRRAQSARSMAVIGGGHIGLEVAAAMRHMGLDVAVLEAQDRLLARVTSPVVSDYYARLHTDAGVKIITSAVVERIEGRSGVVSSVELADGTSIPADIVVVGVGIIPEVEPLRAAGAVCSNGVDVDASCSTSLPNVFALGDCANMERHFASGRQLRLESVPNVTAQAKVVARSLMGEEASVHEIPWFWSHQYETKLRTVGVLGAYDELVVRGEPATGQFSVAYLKDSQIVAMDCVNRMKDFVRAKELVGSQQHVEAAAVAAVEDLRELLTPTT</sequence>
<keyword evidence="2" id="KW-0285">Flavoprotein</keyword>
<dbReference type="InterPro" id="IPR023753">
    <property type="entry name" value="FAD/NAD-binding_dom"/>
</dbReference>
<evidence type="ECO:0000259" key="6">
    <source>
        <dbReference type="Pfam" id="PF14759"/>
    </source>
</evidence>
<evidence type="ECO:0000256" key="3">
    <source>
        <dbReference type="ARBA" id="ARBA00022827"/>
    </source>
</evidence>
<dbReference type="Pfam" id="PF14759">
    <property type="entry name" value="Reductase_C"/>
    <property type="match status" value="1"/>
</dbReference>
<dbReference type="Gene3D" id="3.50.50.60">
    <property type="entry name" value="FAD/NAD(P)-binding domain"/>
    <property type="match status" value="2"/>
</dbReference>
<keyword evidence="4" id="KW-0560">Oxidoreductase</keyword>
<dbReference type="SUPFAM" id="SSF51905">
    <property type="entry name" value="FAD/NAD(P)-binding domain"/>
    <property type="match status" value="2"/>
</dbReference>
<dbReference type="PRINTS" id="PR00368">
    <property type="entry name" value="FADPNR"/>
</dbReference>
<evidence type="ECO:0000256" key="2">
    <source>
        <dbReference type="ARBA" id="ARBA00022630"/>
    </source>
</evidence>
<gene>
    <name evidence="7" type="ORF">ABA31_04980</name>
</gene>
<feature type="domain" description="FAD/NAD(P)-binding" evidence="5">
    <location>
        <begin position="5"/>
        <end position="303"/>
    </location>
</feature>
<dbReference type="AlphaFoldDB" id="A0AA87RAK5"/>
<evidence type="ECO:0000313" key="7">
    <source>
        <dbReference type="EMBL" id="GEK79147.1"/>
    </source>
</evidence>
<dbReference type="PANTHER" id="PTHR43557:SF2">
    <property type="entry name" value="RIESKE DOMAIN-CONTAINING PROTEIN-RELATED"/>
    <property type="match status" value="1"/>
</dbReference>
<dbReference type="Gene3D" id="3.30.390.30">
    <property type="match status" value="1"/>
</dbReference>
<dbReference type="InterPro" id="IPR016156">
    <property type="entry name" value="FAD/NAD-linked_Rdtase_dimer_sf"/>
</dbReference>
<dbReference type="GO" id="GO:0016651">
    <property type="term" value="F:oxidoreductase activity, acting on NAD(P)H"/>
    <property type="evidence" value="ECO:0007669"/>
    <property type="project" value="TreeGrafter"/>
</dbReference>
<dbReference type="Proteomes" id="UP000321749">
    <property type="component" value="Unassembled WGS sequence"/>
</dbReference>
<proteinExistence type="predicted"/>